<dbReference type="PANTHER" id="PTHR24320">
    <property type="entry name" value="RETINOL DEHYDROGENASE"/>
    <property type="match status" value="1"/>
</dbReference>
<evidence type="ECO:0000313" key="4">
    <source>
        <dbReference type="Proteomes" id="UP000283090"/>
    </source>
</evidence>
<comment type="caution">
    <text evidence="3">The sequence shown here is derived from an EMBL/GenBank/DDBJ whole genome shotgun (WGS) entry which is preliminary data.</text>
</comment>
<gene>
    <name evidence="3" type="ORF">DFL_005975</name>
</gene>
<dbReference type="GO" id="GO:0016491">
    <property type="term" value="F:oxidoreductase activity"/>
    <property type="evidence" value="ECO:0007669"/>
    <property type="project" value="UniProtKB-KW"/>
</dbReference>
<comment type="similarity">
    <text evidence="1">Belongs to the short-chain dehydrogenases/reductases (SDR) family.</text>
</comment>
<dbReference type="PANTHER" id="PTHR24320:SF152">
    <property type="entry name" value="SHORT-CHAIN DEHYDROGENASE_REDUCTASE FAMILY PROTEIN"/>
    <property type="match status" value="1"/>
</dbReference>
<evidence type="ECO:0000256" key="1">
    <source>
        <dbReference type="ARBA" id="ARBA00006484"/>
    </source>
</evidence>
<proteinExistence type="inferred from homology"/>
<evidence type="ECO:0000256" key="2">
    <source>
        <dbReference type="ARBA" id="ARBA00023002"/>
    </source>
</evidence>
<dbReference type="PRINTS" id="PR00081">
    <property type="entry name" value="GDHRDH"/>
</dbReference>
<keyword evidence="2" id="KW-0560">Oxidoreductase</keyword>
<dbReference type="EMBL" id="SAEB01000007">
    <property type="protein sequence ID" value="RVD84213.1"/>
    <property type="molecule type" value="Genomic_DNA"/>
</dbReference>
<sequence length="380" mass="42411">MVSKGQKKMSFLKKAKTKAAIQYNALMIVGVKVFLAKHLSRQKLKTADLSGKLAIVTGSNVGLGKATVQYLAEMGATVYMVCRNLEKAEAAKQDILKTVPTASLHIIQLDTSTLENCRKFCEDWAANGGKTIDILFHNAGIGCPPTPDNLFGPDGFEHMYMTNFLSNFVLTHGLERFFAPDASVVMTSSPGVYVAGFSPDFEKQSTRNFMEPGYNYIKSAHPKPAYSVIYSSSKHMQLIFAKNLMTKWKVEGKGYVAHAYNPGYADSDFFEKEGVKSAKRKDDMIWWLLTTLKAPMPAAEGCKTGVMLAIDKSKKVTDKAGSLWDRMKWRTSPVDLYDDDFLERMWDRWCLDTGIEWSMHPQESTAASKASIDEPITEKI</sequence>
<dbReference type="VEuPathDB" id="FungiDB:DFL_005975"/>
<dbReference type="InterPro" id="IPR002347">
    <property type="entry name" value="SDR_fam"/>
</dbReference>
<dbReference type="AlphaFoldDB" id="A0A436ZZN5"/>
<dbReference type="RefSeq" id="XP_067489757.1">
    <property type="nucleotide sequence ID" value="XM_067635314.1"/>
</dbReference>
<accession>A0A436ZZN5</accession>
<protein>
    <submittedName>
        <fullName evidence="3">Uncharacterized protein</fullName>
    </submittedName>
</protein>
<evidence type="ECO:0000313" key="3">
    <source>
        <dbReference type="EMBL" id="RVD84213.1"/>
    </source>
</evidence>
<dbReference type="GeneID" id="93588286"/>
<dbReference type="SUPFAM" id="SSF51735">
    <property type="entry name" value="NAD(P)-binding Rossmann-fold domains"/>
    <property type="match status" value="1"/>
</dbReference>
<dbReference type="OrthoDB" id="542013at2759"/>
<name>A0A436ZZN5_ARTFL</name>
<keyword evidence="4" id="KW-1185">Reference proteome</keyword>
<reference evidence="3 4" key="1">
    <citation type="submission" date="2019-01" db="EMBL/GenBank/DDBJ databases">
        <title>Intercellular communication is required for trap formation in the nematode-trapping fungus Duddingtonia flagrans.</title>
        <authorList>
            <person name="Youssar L."/>
            <person name="Wernet V."/>
            <person name="Hensel N."/>
            <person name="Hildebrandt H.-G."/>
            <person name="Fischer R."/>
        </authorList>
    </citation>
    <scope>NUCLEOTIDE SEQUENCE [LARGE SCALE GENOMIC DNA]</scope>
    <source>
        <strain evidence="3 4">CBS H-5679</strain>
    </source>
</reference>
<dbReference type="Gene3D" id="3.40.50.720">
    <property type="entry name" value="NAD(P)-binding Rossmann-like Domain"/>
    <property type="match status" value="1"/>
</dbReference>
<dbReference type="InterPro" id="IPR036291">
    <property type="entry name" value="NAD(P)-bd_dom_sf"/>
</dbReference>
<dbReference type="Pfam" id="PF00106">
    <property type="entry name" value="adh_short"/>
    <property type="match status" value="1"/>
</dbReference>
<dbReference type="Proteomes" id="UP000283090">
    <property type="component" value="Unassembled WGS sequence"/>
</dbReference>
<organism evidence="3 4">
    <name type="scientific">Arthrobotrys flagrans</name>
    <name type="common">Nematode-trapping fungus</name>
    <name type="synonym">Trichothecium flagrans</name>
    <dbReference type="NCBI Taxonomy" id="97331"/>
    <lineage>
        <taxon>Eukaryota</taxon>
        <taxon>Fungi</taxon>
        <taxon>Dikarya</taxon>
        <taxon>Ascomycota</taxon>
        <taxon>Pezizomycotina</taxon>
        <taxon>Orbiliomycetes</taxon>
        <taxon>Orbiliales</taxon>
        <taxon>Orbiliaceae</taxon>
        <taxon>Arthrobotrys</taxon>
    </lineage>
</organism>
<dbReference type="STRING" id="97331.A0A436ZZN5"/>